<evidence type="ECO:0000256" key="4">
    <source>
        <dbReference type="ARBA" id="ARBA00023235"/>
    </source>
</evidence>
<dbReference type="InterPro" id="IPR014780">
    <property type="entry name" value="tRNA_psdUridine_synth_TruB"/>
</dbReference>
<evidence type="ECO:0000313" key="9">
    <source>
        <dbReference type="EMBL" id="EFO79888.1"/>
    </source>
</evidence>
<name>E1IFZ9_9CHLR</name>
<feature type="domain" description="Pseudouridine synthase II N-terminal" evidence="6">
    <location>
        <begin position="25"/>
        <end position="174"/>
    </location>
</feature>
<dbReference type="Proteomes" id="UP000054010">
    <property type="component" value="Unassembled WGS sequence"/>
</dbReference>
<accession>E1IFZ9</accession>
<dbReference type="CDD" id="cd02573">
    <property type="entry name" value="PseudoU_synth_EcTruB"/>
    <property type="match status" value="1"/>
</dbReference>
<dbReference type="PANTHER" id="PTHR13767:SF2">
    <property type="entry name" value="PSEUDOURIDYLATE SYNTHASE TRUB1"/>
    <property type="match status" value="1"/>
</dbReference>
<dbReference type="InterPro" id="IPR015947">
    <property type="entry name" value="PUA-like_sf"/>
</dbReference>
<evidence type="ECO:0000259" key="8">
    <source>
        <dbReference type="Pfam" id="PF16198"/>
    </source>
</evidence>
<dbReference type="Pfam" id="PF16198">
    <property type="entry name" value="TruB_C_2"/>
    <property type="match status" value="1"/>
</dbReference>
<feature type="active site" description="Nucleophile" evidence="5">
    <location>
        <position position="41"/>
    </location>
</feature>
<dbReference type="AlphaFoldDB" id="E1IFZ9"/>
<dbReference type="Gene3D" id="3.30.2350.10">
    <property type="entry name" value="Pseudouridine synthase"/>
    <property type="match status" value="1"/>
</dbReference>
<evidence type="ECO:0000313" key="10">
    <source>
        <dbReference type="Proteomes" id="UP000054010"/>
    </source>
</evidence>
<dbReference type="HAMAP" id="MF_01080">
    <property type="entry name" value="TruB_bact"/>
    <property type="match status" value="1"/>
</dbReference>
<dbReference type="GO" id="GO:0003723">
    <property type="term" value="F:RNA binding"/>
    <property type="evidence" value="ECO:0007669"/>
    <property type="project" value="InterPro"/>
</dbReference>
<dbReference type="Pfam" id="PF09142">
    <property type="entry name" value="TruB_C"/>
    <property type="match status" value="1"/>
</dbReference>
<dbReference type="EC" id="5.4.99.25" evidence="5"/>
<keyword evidence="3 5" id="KW-0819">tRNA processing</keyword>
<comment type="function">
    <text evidence="5">Responsible for synthesis of pseudouridine from uracil-55 in the psi GC loop of transfer RNAs.</text>
</comment>
<dbReference type="SUPFAM" id="SSF88697">
    <property type="entry name" value="PUA domain-like"/>
    <property type="match status" value="1"/>
</dbReference>
<evidence type="ECO:0000256" key="2">
    <source>
        <dbReference type="ARBA" id="ARBA00005642"/>
    </source>
</evidence>
<dbReference type="InterPro" id="IPR020103">
    <property type="entry name" value="PsdUridine_synth_cat_dom_sf"/>
</dbReference>
<dbReference type="PANTHER" id="PTHR13767">
    <property type="entry name" value="TRNA-PSEUDOURIDINE SYNTHASE"/>
    <property type="match status" value="1"/>
</dbReference>
<dbReference type="InterPro" id="IPR002501">
    <property type="entry name" value="PsdUridine_synth_N"/>
</dbReference>
<dbReference type="STRING" id="765420.OSCT_2263"/>
<keyword evidence="10" id="KW-1185">Reference proteome</keyword>
<evidence type="ECO:0000256" key="5">
    <source>
        <dbReference type="HAMAP-Rule" id="MF_01080"/>
    </source>
</evidence>
<reference evidence="9 10" key="1">
    <citation type="journal article" date="2011" name="J. Bacteriol.">
        <title>Draft genome sequence of the anoxygenic filamentous phototrophic bacterium Oscillochloris trichoides subsp. DG-6.</title>
        <authorList>
            <person name="Kuznetsov B.B."/>
            <person name="Ivanovsky R.N."/>
            <person name="Keppen O.I."/>
            <person name="Sukhacheva M.V."/>
            <person name="Bumazhkin B.K."/>
            <person name="Patutina E.O."/>
            <person name="Beletsky A.V."/>
            <person name="Mardanov A.V."/>
            <person name="Baslerov R.V."/>
            <person name="Panteleeva A.N."/>
            <person name="Kolganova T.V."/>
            <person name="Ravin N.V."/>
            <person name="Skryabin K.G."/>
        </authorList>
    </citation>
    <scope>NUCLEOTIDE SEQUENCE [LARGE SCALE GENOMIC DNA]</scope>
    <source>
        <strain evidence="9 10">DG-6</strain>
    </source>
</reference>
<proteinExistence type="inferred from homology"/>
<dbReference type="eggNOG" id="COG0130">
    <property type="taxonomic scope" value="Bacteria"/>
</dbReference>
<dbReference type="SUPFAM" id="SSF55120">
    <property type="entry name" value="Pseudouridine synthase"/>
    <property type="match status" value="1"/>
</dbReference>
<dbReference type="InterPro" id="IPR015225">
    <property type="entry name" value="tRNA_psdUridine_synth_fam2_C"/>
</dbReference>
<dbReference type="HOGENOM" id="CLU_032087_0_0_0"/>
<comment type="catalytic activity">
    <reaction evidence="1 5">
        <text>uridine(55) in tRNA = pseudouridine(55) in tRNA</text>
        <dbReference type="Rhea" id="RHEA:42532"/>
        <dbReference type="Rhea" id="RHEA-COMP:10101"/>
        <dbReference type="Rhea" id="RHEA-COMP:10102"/>
        <dbReference type="ChEBI" id="CHEBI:65314"/>
        <dbReference type="ChEBI" id="CHEBI:65315"/>
        <dbReference type="EC" id="5.4.99.25"/>
    </reaction>
</comment>
<dbReference type="EMBL" id="ADVR01000097">
    <property type="protein sequence ID" value="EFO79888.1"/>
    <property type="molecule type" value="Genomic_DNA"/>
</dbReference>
<evidence type="ECO:0000259" key="6">
    <source>
        <dbReference type="Pfam" id="PF01509"/>
    </source>
</evidence>
<evidence type="ECO:0000256" key="1">
    <source>
        <dbReference type="ARBA" id="ARBA00000385"/>
    </source>
</evidence>
<keyword evidence="4 5" id="KW-0413">Isomerase</keyword>
<gene>
    <name evidence="5" type="primary">truB</name>
    <name evidence="9" type="ORF">OSCT_2263</name>
</gene>
<protein>
    <recommendedName>
        <fullName evidence="5">tRNA pseudouridine synthase B</fullName>
        <ecNumber evidence="5">5.4.99.25</ecNumber>
    </recommendedName>
    <alternativeName>
        <fullName evidence="5">tRNA pseudouridine(55) synthase</fullName>
        <shortName evidence="5">Psi55 synthase</shortName>
    </alternativeName>
    <alternativeName>
        <fullName evidence="5">tRNA pseudouridylate synthase</fullName>
    </alternativeName>
    <alternativeName>
        <fullName evidence="5">tRNA-uridine isomerase</fullName>
    </alternativeName>
</protein>
<organism evidence="9 10">
    <name type="scientific">Oscillochloris trichoides DG-6</name>
    <dbReference type="NCBI Taxonomy" id="765420"/>
    <lineage>
        <taxon>Bacteria</taxon>
        <taxon>Bacillati</taxon>
        <taxon>Chloroflexota</taxon>
        <taxon>Chloroflexia</taxon>
        <taxon>Chloroflexales</taxon>
        <taxon>Chloroflexineae</taxon>
        <taxon>Oscillochloridaceae</taxon>
        <taxon>Oscillochloris</taxon>
    </lineage>
</organism>
<dbReference type="GO" id="GO:0031119">
    <property type="term" value="P:tRNA pseudouridine synthesis"/>
    <property type="evidence" value="ECO:0007669"/>
    <property type="project" value="UniProtKB-UniRule"/>
</dbReference>
<dbReference type="GO" id="GO:1990481">
    <property type="term" value="P:mRNA pseudouridine synthesis"/>
    <property type="evidence" value="ECO:0007669"/>
    <property type="project" value="TreeGrafter"/>
</dbReference>
<sequence length="290" mass="30998">MNHNGFLNIDKPLAMTSHDVVARVRRLVGRKVKVGHAGTLDPAASGVLPVAIGHATRLIEYMAEVRKGYQGLVQLGQTTTTDDAEGEVLTTAPVPAYTPAQIETVLAALRGTIMQVPPMYSALHHEGQRLYDLARAGKVLDLPARPVEIDALSAEQVAHDQLLITVTCGKGTYIRALARDIGAALGCGAHLASLRRTFVGAFSLESAIPLADLNPEDVATHLIPARIALADWPLAQLDAEQVRRVGHGMPVDLGDLAGTYARAEDEHGALVAVLRREGDVWQPEKVLGHL</sequence>
<dbReference type="InterPro" id="IPR032819">
    <property type="entry name" value="TruB_C"/>
</dbReference>
<feature type="domain" description="tRNA pseudouridylate synthase B C-terminal" evidence="8">
    <location>
        <begin position="175"/>
        <end position="214"/>
    </location>
</feature>
<feature type="domain" description="tRNA pseudouridine synthase II TruB subfamily 2 C-terminal" evidence="7">
    <location>
        <begin position="232"/>
        <end position="287"/>
    </location>
</feature>
<evidence type="ECO:0000259" key="7">
    <source>
        <dbReference type="Pfam" id="PF09142"/>
    </source>
</evidence>
<dbReference type="NCBIfam" id="TIGR00431">
    <property type="entry name" value="TruB"/>
    <property type="match status" value="1"/>
</dbReference>
<comment type="caution">
    <text evidence="9">The sequence shown here is derived from an EMBL/GenBank/DDBJ whole genome shotgun (WGS) entry which is preliminary data.</text>
</comment>
<dbReference type="Pfam" id="PF01509">
    <property type="entry name" value="TruB_N"/>
    <property type="match status" value="1"/>
</dbReference>
<comment type="similarity">
    <text evidence="2 5">Belongs to the pseudouridine synthase TruB family. Type 1 subfamily.</text>
</comment>
<evidence type="ECO:0000256" key="3">
    <source>
        <dbReference type="ARBA" id="ARBA00022694"/>
    </source>
</evidence>
<dbReference type="GO" id="GO:0160148">
    <property type="term" value="F:tRNA pseudouridine(55) synthase activity"/>
    <property type="evidence" value="ECO:0007669"/>
    <property type="project" value="UniProtKB-EC"/>
</dbReference>